<keyword evidence="1" id="KW-0812">Transmembrane</keyword>
<evidence type="ECO:0000313" key="5">
    <source>
        <dbReference type="Proteomes" id="UP001642409"/>
    </source>
</evidence>
<comment type="caution">
    <text evidence="3">The sequence shown here is derived from an EMBL/GenBank/DDBJ whole genome shotgun (WGS) entry which is preliminary data.</text>
</comment>
<dbReference type="EMBL" id="CAXDID020000095">
    <property type="protein sequence ID" value="CAL6024166.1"/>
    <property type="molecule type" value="Genomic_DNA"/>
</dbReference>
<sequence>MLFILSFQSVVSVAFSTLHGISLSQITLQDQILAGTSCGNVIYLIAQNYSLLAKGDHQDLFPHGTQYEFTYLQIDNVKQLLCANNMLQYLTNSGKLFKEQIVNSVTKFVMENNGDNNILQIAGDPVDGAYYFILTTKGLFFKGYCSYQTQICGQLPSGDYDAYVEIDLGGLQNKLIQYIELEPIKYQLLFIYTKNNEVFALGKNENGILPVVVEPPLQPYPDTSYLRKIGTGLRRVSIGWDVSVTQPATFYLRNGSVYSFNRNQSTPEKLVQSGVYDFQYNYGDVSTSSKLYVKNQSVDVIIEQKSSLYSMVESYCFMNPTNQLCANTSNPKQECYDVSGAVLLANDFCRVYECETNALLTSLVCDVTGCIGAQSTNSTCVVLNCYLETHYQEDPLCHFNYHVQNFNASLLNAQDHLLFDGLLIQQKVSPIVPPDPVNPDPIKPDPVVPQKEKITPTLAAGLTVGICAFTYLVGAILGFVFIKRTTVNNITSIINKQSKQSNEYTTTK</sequence>
<protein>
    <submittedName>
        <fullName evidence="3">Regulator of chromosome condensation 1/beta-lactamase-inhibitor protein II</fullName>
    </submittedName>
    <submittedName>
        <fullName evidence="4">Regulator_of chromosome condensation 1/beta-lactamase-inhibitor protein II</fullName>
    </submittedName>
</protein>
<dbReference type="Proteomes" id="UP001642409">
    <property type="component" value="Unassembled WGS sequence"/>
</dbReference>
<keyword evidence="5" id="KW-1185">Reference proteome</keyword>
<evidence type="ECO:0000256" key="1">
    <source>
        <dbReference type="SAM" id="Phobius"/>
    </source>
</evidence>
<reference evidence="3" key="1">
    <citation type="submission" date="2023-06" db="EMBL/GenBank/DDBJ databases">
        <authorList>
            <person name="Kurt Z."/>
        </authorList>
    </citation>
    <scope>NUCLEOTIDE SEQUENCE</scope>
</reference>
<evidence type="ECO:0000313" key="3">
    <source>
        <dbReference type="EMBL" id="CAI9964852.1"/>
    </source>
</evidence>
<feature type="signal peptide" evidence="2">
    <location>
        <begin position="1"/>
        <end position="16"/>
    </location>
</feature>
<dbReference type="SUPFAM" id="SSF50985">
    <property type="entry name" value="RCC1/BLIP-II"/>
    <property type="match status" value="1"/>
</dbReference>
<dbReference type="EMBL" id="CATOUU010000983">
    <property type="protein sequence ID" value="CAI9964852.1"/>
    <property type="molecule type" value="Genomic_DNA"/>
</dbReference>
<accession>A0AA86QX48</accession>
<proteinExistence type="predicted"/>
<name>A0AA86QX48_9EUKA</name>
<keyword evidence="1" id="KW-1133">Transmembrane helix</keyword>
<keyword evidence="1" id="KW-0472">Membrane</keyword>
<feature type="transmembrane region" description="Helical" evidence="1">
    <location>
        <begin position="458"/>
        <end position="482"/>
    </location>
</feature>
<evidence type="ECO:0000313" key="4">
    <source>
        <dbReference type="EMBL" id="CAL6024166.1"/>
    </source>
</evidence>
<dbReference type="AlphaFoldDB" id="A0AA86QX48"/>
<evidence type="ECO:0000256" key="2">
    <source>
        <dbReference type="SAM" id="SignalP"/>
    </source>
</evidence>
<dbReference type="InterPro" id="IPR009091">
    <property type="entry name" value="RCC1/BLIP-II"/>
</dbReference>
<organism evidence="3">
    <name type="scientific">Hexamita inflata</name>
    <dbReference type="NCBI Taxonomy" id="28002"/>
    <lineage>
        <taxon>Eukaryota</taxon>
        <taxon>Metamonada</taxon>
        <taxon>Diplomonadida</taxon>
        <taxon>Hexamitidae</taxon>
        <taxon>Hexamitinae</taxon>
        <taxon>Hexamita</taxon>
    </lineage>
</organism>
<reference evidence="4 5" key="2">
    <citation type="submission" date="2024-07" db="EMBL/GenBank/DDBJ databases">
        <authorList>
            <person name="Akdeniz Z."/>
        </authorList>
    </citation>
    <scope>NUCLEOTIDE SEQUENCE [LARGE SCALE GENOMIC DNA]</scope>
</reference>
<feature type="chain" id="PRO_5041688656" evidence="2">
    <location>
        <begin position="17"/>
        <end position="508"/>
    </location>
</feature>
<keyword evidence="2" id="KW-0732">Signal</keyword>
<gene>
    <name evidence="4" type="ORF">HINF_LOCUS29483</name>
    <name evidence="3" type="ORF">HINF_LOCUS52497</name>
</gene>